<dbReference type="AlphaFoldDB" id="A0A382XBC3"/>
<proteinExistence type="predicted"/>
<feature type="non-terminal residue" evidence="1">
    <location>
        <position position="1"/>
    </location>
</feature>
<dbReference type="EMBL" id="UINC01166125">
    <property type="protein sequence ID" value="SVD67905.1"/>
    <property type="molecule type" value="Genomic_DNA"/>
</dbReference>
<accession>A0A382XBC3</accession>
<organism evidence="1">
    <name type="scientific">marine metagenome</name>
    <dbReference type="NCBI Taxonomy" id="408172"/>
    <lineage>
        <taxon>unclassified sequences</taxon>
        <taxon>metagenomes</taxon>
        <taxon>ecological metagenomes</taxon>
    </lineage>
</organism>
<evidence type="ECO:0000313" key="1">
    <source>
        <dbReference type="EMBL" id="SVD67905.1"/>
    </source>
</evidence>
<protein>
    <submittedName>
        <fullName evidence="1">Uncharacterized protein</fullName>
    </submittedName>
</protein>
<reference evidence="1" key="1">
    <citation type="submission" date="2018-05" db="EMBL/GenBank/DDBJ databases">
        <authorList>
            <person name="Lanie J.A."/>
            <person name="Ng W.-L."/>
            <person name="Kazmierczak K.M."/>
            <person name="Andrzejewski T.M."/>
            <person name="Davidsen T.M."/>
            <person name="Wayne K.J."/>
            <person name="Tettelin H."/>
            <person name="Glass J.I."/>
            <person name="Rusch D."/>
            <person name="Podicherti R."/>
            <person name="Tsui H.-C.T."/>
            <person name="Winkler M.E."/>
        </authorList>
    </citation>
    <scope>NUCLEOTIDE SEQUENCE</scope>
</reference>
<gene>
    <name evidence="1" type="ORF">METZ01_LOCUS420759</name>
</gene>
<name>A0A382XBC3_9ZZZZ</name>
<sequence>NQEWLVISGYPADRFSVKGIKFSELSSEKMQNISKYDSFPQSAVFTDIGFFISQQGKNQVLGWDSIEDAISGKSPQTILGTGKGTKASNAIKMANTIGWDGSHLWIGEFKFSTRMLGFKPVK</sequence>